<sequence length="213" mass="24727">MKLARKLIVWIFPLFVLGFLLTVSEAYLNSVRVEEIPFKRTPSRPASLQGSRTSGIHLISSLEHRRTFLQIFQVPYIMCFYAAKGKWPYVPGFLRSRVDSSARSFFLQNDSYIKDFCTKWIQVKECFRPIFDKSNNSDVETLDAQTLKQRCDKLVASEPVVPVVYFDKNHIGNVSSETILSTIEFLESFLPPPTKKHKRKNRVRGRLDEMDIE</sequence>
<feature type="region of interest" description="Disordered" evidence="1">
    <location>
        <begin position="194"/>
        <end position="213"/>
    </location>
</feature>
<name>B4LL61_DROVI</name>
<organism evidence="3 4">
    <name type="scientific">Drosophila virilis</name>
    <name type="common">Fruit fly</name>
    <dbReference type="NCBI Taxonomy" id="7244"/>
    <lineage>
        <taxon>Eukaryota</taxon>
        <taxon>Metazoa</taxon>
        <taxon>Ecdysozoa</taxon>
        <taxon>Arthropoda</taxon>
        <taxon>Hexapoda</taxon>
        <taxon>Insecta</taxon>
        <taxon>Pterygota</taxon>
        <taxon>Neoptera</taxon>
        <taxon>Endopterygota</taxon>
        <taxon>Diptera</taxon>
        <taxon>Brachycera</taxon>
        <taxon>Muscomorpha</taxon>
        <taxon>Ephydroidea</taxon>
        <taxon>Drosophilidae</taxon>
        <taxon>Drosophila</taxon>
    </lineage>
</organism>
<gene>
    <name evidence="3" type="primary">Dvir\GJ22290</name>
    <name evidence="3" type="ORF">Dvir_GJ22290</name>
</gene>
<evidence type="ECO:0008006" key="5">
    <source>
        <dbReference type="Google" id="ProtNLM"/>
    </source>
</evidence>
<reference evidence="3 4" key="1">
    <citation type="journal article" date="2007" name="Nature">
        <title>Evolution of genes and genomes on the Drosophila phylogeny.</title>
        <authorList>
            <consortium name="Drosophila 12 Genomes Consortium"/>
            <person name="Clark A.G."/>
            <person name="Eisen M.B."/>
            <person name="Smith D.R."/>
            <person name="Bergman C.M."/>
            <person name="Oliver B."/>
            <person name="Markow T.A."/>
            <person name="Kaufman T.C."/>
            <person name="Kellis M."/>
            <person name="Gelbart W."/>
            <person name="Iyer V.N."/>
            <person name="Pollard D.A."/>
            <person name="Sackton T.B."/>
            <person name="Larracuente A.M."/>
            <person name="Singh N.D."/>
            <person name="Abad J.P."/>
            <person name="Abt D.N."/>
            <person name="Adryan B."/>
            <person name="Aguade M."/>
            <person name="Akashi H."/>
            <person name="Anderson W.W."/>
            <person name="Aquadro C.F."/>
            <person name="Ardell D.H."/>
            <person name="Arguello R."/>
            <person name="Artieri C.G."/>
            <person name="Barbash D.A."/>
            <person name="Barker D."/>
            <person name="Barsanti P."/>
            <person name="Batterham P."/>
            <person name="Batzoglou S."/>
            <person name="Begun D."/>
            <person name="Bhutkar A."/>
            <person name="Blanco E."/>
            <person name="Bosak S.A."/>
            <person name="Bradley R.K."/>
            <person name="Brand A.D."/>
            <person name="Brent M.R."/>
            <person name="Brooks A.N."/>
            <person name="Brown R.H."/>
            <person name="Butlin R.K."/>
            <person name="Caggese C."/>
            <person name="Calvi B.R."/>
            <person name="Bernardo de Carvalho A."/>
            <person name="Caspi A."/>
            <person name="Castrezana S."/>
            <person name="Celniker S.E."/>
            <person name="Chang J.L."/>
            <person name="Chapple C."/>
            <person name="Chatterji S."/>
            <person name="Chinwalla A."/>
            <person name="Civetta A."/>
            <person name="Clifton S.W."/>
            <person name="Comeron J.M."/>
            <person name="Costello J.C."/>
            <person name="Coyne J.A."/>
            <person name="Daub J."/>
            <person name="David R.G."/>
            <person name="Delcher A.L."/>
            <person name="Delehaunty K."/>
            <person name="Do C.B."/>
            <person name="Ebling H."/>
            <person name="Edwards K."/>
            <person name="Eickbush T."/>
            <person name="Evans J.D."/>
            <person name="Filipski A."/>
            <person name="Findeiss S."/>
            <person name="Freyhult E."/>
            <person name="Fulton L."/>
            <person name="Fulton R."/>
            <person name="Garcia A.C."/>
            <person name="Gardiner A."/>
            <person name="Garfield D.A."/>
            <person name="Garvin B.E."/>
            <person name="Gibson G."/>
            <person name="Gilbert D."/>
            <person name="Gnerre S."/>
            <person name="Godfrey J."/>
            <person name="Good R."/>
            <person name="Gotea V."/>
            <person name="Gravely B."/>
            <person name="Greenberg A.J."/>
            <person name="Griffiths-Jones S."/>
            <person name="Gross S."/>
            <person name="Guigo R."/>
            <person name="Gustafson E.A."/>
            <person name="Haerty W."/>
            <person name="Hahn M.W."/>
            <person name="Halligan D.L."/>
            <person name="Halpern A.L."/>
            <person name="Halter G.M."/>
            <person name="Han M.V."/>
            <person name="Heger A."/>
            <person name="Hillier L."/>
            <person name="Hinrichs A.S."/>
            <person name="Holmes I."/>
            <person name="Hoskins R.A."/>
            <person name="Hubisz M.J."/>
            <person name="Hultmark D."/>
            <person name="Huntley M.A."/>
            <person name="Jaffe D.B."/>
            <person name="Jagadeeshan S."/>
            <person name="Jeck W.R."/>
            <person name="Johnson J."/>
            <person name="Jones C.D."/>
            <person name="Jordan W.C."/>
            <person name="Karpen G.H."/>
            <person name="Kataoka E."/>
            <person name="Keightley P.D."/>
            <person name="Kheradpour P."/>
            <person name="Kirkness E.F."/>
            <person name="Koerich L.B."/>
            <person name="Kristiansen K."/>
            <person name="Kudrna D."/>
            <person name="Kulathinal R.J."/>
            <person name="Kumar S."/>
            <person name="Kwok R."/>
            <person name="Lander E."/>
            <person name="Langley C.H."/>
            <person name="Lapoint R."/>
            <person name="Lazzaro B.P."/>
            <person name="Lee S.J."/>
            <person name="Levesque L."/>
            <person name="Li R."/>
            <person name="Lin C.F."/>
            <person name="Lin M.F."/>
            <person name="Lindblad-Toh K."/>
            <person name="Llopart A."/>
            <person name="Long M."/>
            <person name="Low L."/>
            <person name="Lozovsky E."/>
            <person name="Lu J."/>
            <person name="Luo M."/>
            <person name="Machado C.A."/>
            <person name="Makalowski W."/>
            <person name="Marzo M."/>
            <person name="Matsuda M."/>
            <person name="Matzkin L."/>
            <person name="McAllister B."/>
            <person name="McBride C.S."/>
            <person name="McKernan B."/>
            <person name="McKernan K."/>
            <person name="Mendez-Lago M."/>
            <person name="Minx P."/>
            <person name="Mollenhauer M.U."/>
            <person name="Montooth K."/>
            <person name="Mount S.M."/>
            <person name="Mu X."/>
            <person name="Myers E."/>
            <person name="Negre B."/>
            <person name="Newfeld S."/>
            <person name="Nielsen R."/>
            <person name="Noor M.A."/>
            <person name="O'Grady P."/>
            <person name="Pachter L."/>
            <person name="Papaceit M."/>
            <person name="Parisi M.J."/>
            <person name="Parisi M."/>
            <person name="Parts L."/>
            <person name="Pedersen J.S."/>
            <person name="Pesole G."/>
            <person name="Phillippy A.M."/>
            <person name="Ponting C.P."/>
            <person name="Pop M."/>
            <person name="Porcelli D."/>
            <person name="Powell J.R."/>
            <person name="Prohaska S."/>
            <person name="Pruitt K."/>
            <person name="Puig M."/>
            <person name="Quesneville H."/>
            <person name="Ram K.R."/>
            <person name="Rand D."/>
            <person name="Rasmussen M.D."/>
            <person name="Reed L.K."/>
            <person name="Reenan R."/>
            <person name="Reily A."/>
            <person name="Remington K.A."/>
            <person name="Rieger T.T."/>
            <person name="Ritchie M.G."/>
            <person name="Robin C."/>
            <person name="Rogers Y.H."/>
            <person name="Rohde C."/>
            <person name="Rozas J."/>
            <person name="Rubenfield M.J."/>
            <person name="Ruiz A."/>
            <person name="Russo S."/>
            <person name="Salzberg S.L."/>
            <person name="Sanchez-Gracia A."/>
            <person name="Saranga D.J."/>
            <person name="Sato H."/>
            <person name="Schaeffer S.W."/>
            <person name="Schatz M.C."/>
            <person name="Schlenke T."/>
            <person name="Schwartz R."/>
            <person name="Segarra C."/>
            <person name="Singh R.S."/>
            <person name="Sirot L."/>
            <person name="Sirota M."/>
            <person name="Sisneros N.B."/>
            <person name="Smith C.D."/>
            <person name="Smith T.F."/>
            <person name="Spieth J."/>
            <person name="Stage D.E."/>
            <person name="Stark A."/>
            <person name="Stephan W."/>
            <person name="Strausberg R.L."/>
            <person name="Strempel S."/>
            <person name="Sturgill D."/>
            <person name="Sutton G."/>
            <person name="Sutton G.G."/>
            <person name="Tao W."/>
            <person name="Teichmann S."/>
            <person name="Tobari Y.N."/>
            <person name="Tomimura Y."/>
            <person name="Tsolas J.M."/>
            <person name="Valente V.L."/>
            <person name="Venter E."/>
            <person name="Venter J.C."/>
            <person name="Vicario S."/>
            <person name="Vieira F.G."/>
            <person name="Vilella A.J."/>
            <person name="Villasante A."/>
            <person name="Walenz B."/>
            <person name="Wang J."/>
            <person name="Wasserman M."/>
            <person name="Watts T."/>
            <person name="Wilson D."/>
            <person name="Wilson R.K."/>
            <person name="Wing R.A."/>
            <person name="Wolfner M.F."/>
            <person name="Wong A."/>
            <person name="Wong G.K."/>
            <person name="Wu C.I."/>
            <person name="Wu G."/>
            <person name="Yamamoto D."/>
            <person name="Yang H.P."/>
            <person name="Yang S.P."/>
            <person name="Yorke J.A."/>
            <person name="Yoshida K."/>
            <person name="Zdobnov E."/>
            <person name="Zhang P."/>
            <person name="Zhang Y."/>
            <person name="Zimin A.V."/>
            <person name="Baldwin J."/>
            <person name="Abdouelleil A."/>
            <person name="Abdulkadir J."/>
            <person name="Abebe A."/>
            <person name="Abera B."/>
            <person name="Abreu J."/>
            <person name="Acer S.C."/>
            <person name="Aftuck L."/>
            <person name="Alexander A."/>
            <person name="An P."/>
            <person name="Anderson E."/>
            <person name="Anderson S."/>
            <person name="Arachi H."/>
            <person name="Azer M."/>
            <person name="Bachantsang P."/>
            <person name="Barry A."/>
            <person name="Bayul T."/>
            <person name="Berlin A."/>
            <person name="Bessette D."/>
            <person name="Bloom T."/>
            <person name="Blye J."/>
            <person name="Boguslavskiy L."/>
            <person name="Bonnet C."/>
            <person name="Boukhgalter B."/>
            <person name="Bourzgui I."/>
            <person name="Brown A."/>
            <person name="Cahill P."/>
            <person name="Channer S."/>
            <person name="Cheshatsang Y."/>
            <person name="Chuda L."/>
            <person name="Citroen M."/>
            <person name="Collymore A."/>
            <person name="Cooke P."/>
            <person name="Costello M."/>
            <person name="D'Aco K."/>
            <person name="Daza R."/>
            <person name="De Haan G."/>
            <person name="DeGray S."/>
            <person name="DeMaso C."/>
            <person name="Dhargay N."/>
            <person name="Dooley K."/>
            <person name="Dooley E."/>
            <person name="Doricent M."/>
            <person name="Dorje P."/>
            <person name="Dorjee K."/>
            <person name="Dupes A."/>
            <person name="Elong R."/>
            <person name="Falk J."/>
            <person name="Farina A."/>
            <person name="Faro S."/>
            <person name="Ferguson D."/>
            <person name="Fisher S."/>
            <person name="Foley C.D."/>
            <person name="Franke A."/>
            <person name="Friedrich D."/>
            <person name="Gadbois L."/>
            <person name="Gearin G."/>
            <person name="Gearin C.R."/>
            <person name="Giannoukos G."/>
            <person name="Goode T."/>
            <person name="Graham J."/>
            <person name="Grandbois E."/>
            <person name="Grewal S."/>
            <person name="Gyaltsen K."/>
            <person name="Hafez N."/>
            <person name="Hagos B."/>
            <person name="Hall J."/>
            <person name="Henson C."/>
            <person name="Hollinger A."/>
            <person name="Honan T."/>
            <person name="Huard M.D."/>
            <person name="Hughes L."/>
            <person name="Hurhula B."/>
            <person name="Husby M.E."/>
            <person name="Kamat A."/>
            <person name="Kanga B."/>
            <person name="Kashin S."/>
            <person name="Khazanovich D."/>
            <person name="Kisner P."/>
            <person name="Lance K."/>
            <person name="Lara M."/>
            <person name="Lee W."/>
            <person name="Lennon N."/>
            <person name="Letendre F."/>
            <person name="LeVine R."/>
            <person name="Lipovsky A."/>
            <person name="Liu X."/>
            <person name="Liu J."/>
            <person name="Liu S."/>
            <person name="Lokyitsang T."/>
            <person name="Lokyitsang Y."/>
            <person name="Lubonja R."/>
            <person name="Lui A."/>
            <person name="MacDonald P."/>
            <person name="Magnisalis V."/>
            <person name="Maru K."/>
            <person name="Matthews C."/>
            <person name="McCusker W."/>
            <person name="McDonough S."/>
            <person name="Mehta T."/>
            <person name="Meldrim J."/>
            <person name="Meneus L."/>
            <person name="Mihai O."/>
            <person name="Mihalev A."/>
            <person name="Mihova T."/>
            <person name="Mittelman R."/>
            <person name="Mlenga V."/>
            <person name="Montmayeur A."/>
            <person name="Mulrain L."/>
            <person name="Navidi A."/>
            <person name="Naylor J."/>
            <person name="Negash T."/>
            <person name="Nguyen T."/>
            <person name="Nguyen N."/>
            <person name="Nicol R."/>
            <person name="Norbu C."/>
            <person name="Norbu N."/>
            <person name="Novod N."/>
            <person name="O'Neill B."/>
            <person name="Osman S."/>
            <person name="Markiewicz E."/>
            <person name="Oyono O.L."/>
            <person name="Patti C."/>
            <person name="Phunkhang P."/>
            <person name="Pierre F."/>
            <person name="Priest M."/>
            <person name="Raghuraman S."/>
            <person name="Rege F."/>
            <person name="Reyes R."/>
            <person name="Rise C."/>
            <person name="Rogov P."/>
            <person name="Ross K."/>
            <person name="Ryan E."/>
            <person name="Settipalli S."/>
            <person name="Shea T."/>
            <person name="Sherpa N."/>
            <person name="Shi L."/>
            <person name="Shih D."/>
            <person name="Sparrow T."/>
            <person name="Spaulding J."/>
            <person name="Stalker J."/>
            <person name="Stange-Thomann N."/>
            <person name="Stavropoulos S."/>
            <person name="Stone C."/>
            <person name="Strader C."/>
            <person name="Tesfaye S."/>
            <person name="Thomson T."/>
            <person name="Thoulutsang Y."/>
            <person name="Thoulutsang D."/>
            <person name="Topham K."/>
            <person name="Topping I."/>
            <person name="Tsamla T."/>
            <person name="Vassiliev H."/>
            <person name="Vo A."/>
            <person name="Wangchuk T."/>
            <person name="Wangdi T."/>
            <person name="Weiand M."/>
            <person name="Wilkinson J."/>
            <person name="Wilson A."/>
            <person name="Yadav S."/>
            <person name="Young G."/>
            <person name="Yu Q."/>
            <person name="Zembek L."/>
            <person name="Zhong D."/>
            <person name="Zimmer A."/>
            <person name="Zwirko Z."/>
            <person name="Jaffe D.B."/>
            <person name="Alvarez P."/>
            <person name="Brockman W."/>
            <person name="Butler J."/>
            <person name="Chin C."/>
            <person name="Gnerre S."/>
            <person name="Grabherr M."/>
            <person name="Kleber M."/>
            <person name="Mauceli E."/>
            <person name="MacCallum I."/>
        </authorList>
    </citation>
    <scope>NUCLEOTIDE SEQUENCE [LARGE SCALE GENOMIC DNA]</scope>
    <source>
        <strain evidence="4">Tucson 15010-1051.87</strain>
    </source>
</reference>
<feature type="compositionally biased region" description="Basic residues" evidence="1">
    <location>
        <begin position="194"/>
        <end position="204"/>
    </location>
</feature>
<dbReference type="OrthoDB" id="8067936at2759"/>
<evidence type="ECO:0000256" key="1">
    <source>
        <dbReference type="SAM" id="MobiDB-lite"/>
    </source>
</evidence>
<keyword evidence="2" id="KW-0732">Signal</keyword>
<dbReference type="HOGENOM" id="CLU_1290148_0_0_1"/>
<evidence type="ECO:0000313" key="3">
    <source>
        <dbReference type="EMBL" id="EDW61868.2"/>
    </source>
</evidence>
<keyword evidence="4" id="KW-1185">Reference proteome</keyword>
<protein>
    <recommendedName>
        <fullName evidence="5">Thioredoxin-like fold domain-containing protein</fullName>
    </recommendedName>
</protein>
<dbReference type="InParanoid" id="B4LL61"/>
<dbReference type="KEGG" id="dvi:6625004"/>
<dbReference type="AlphaFoldDB" id="B4LL61"/>
<dbReference type="eggNOG" id="KOG1516">
    <property type="taxonomic scope" value="Eukaryota"/>
</dbReference>
<proteinExistence type="predicted"/>
<evidence type="ECO:0000256" key="2">
    <source>
        <dbReference type="SAM" id="SignalP"/>
    </source>
</evidence>
<accession>B4LL61</accession>
<dbReference type="STRING" id="7244.B4LL61"/>
<evidence type="ECO:0000313" key="4">
    <source>
        <dbReference type="Proteomes" id="UP000008792"/>
    </source>
</evidence>
<dbReference type="EMBL" id="CH940648">
    <property type="protein sequence ID" value="EDW61868.2"/>
    <property type="molecule type" value="Genomic_DNA"/>
</dbReference>
<feature type="chain" id="PRO_5006457273" description="Thioredoxin-like fold domain-containing protein" evidence="2">
    <location>
        <begin position="27"/>
        <end position="213"/>
    </location>
</feature>
<feature type="signal peptide" evidence="2">
    <location>
        <begin position="1"/>
        <end position="26"/>
    </location>
</feature>
<dbReference type="Proteomes" id="UP000008792">
    <property type="component" value="Unassembled WGS sequence"/>
</dbReference>